<sequence length="318" mass="33439">MSAVTDILGTWYPFIQAPMNWMTNPGFVAAVANAGGLGVVGVNAGQTTVTTDPVETAERTRAAIRGTRELTDKPIGLNLLVAPGNEFSERTLEVALEEGIEAYVTIGEPDADTFRRIQDSGAVIIHRPLNPTLEELRRAEDFGADLIVATGHDEGGITPSVSTGTFSIVPTFVDAARVPVIAAGAINDARGVAAAQALGAQGVFVGTRLMVTRESPLAGSAKQAIINATGWDVDWVAPSRRSVLTPYARGLAEQYHSDGDAEAASARLVASEAVRVGMVDGDLEAGIISVNTAISLIHDEPSVAELIERMMTGWREHA</sequence>
<dbReference type="Gene3D" id="3.20.20.70">
    <property type="entry name" value="Aldolase class I"/>
    <property type="match status" value="1"/>
</dbReference>
<dbReference type="SUPFAM" id="SSF51412">
    <property type="entry name" value="Inosine monophosphate dehydrogenase (IMPDH)"/>
    <property type="match status" value="1"/>
</dbReference>
<evidence type="ECO:0000256" key="2">
    <source>
        <dbReference type="ARBA" id="ARBA00022643"/>
    </source>
</evidence>
<dbReference type="CDD" id="cd04730">
    <property type="entry name" value="NPD_like"/>
    <property type="match status" value="1"/>
</dbReference>
<accession>A0A448PPI6</accession>
<reference evidence="4 5" key="1">
    <citation type="submission" date="2018-12" db="EMBL/GenBank/DDBJ databases">
        <authorList>
            <consortium name="Pathogen Informatics"/>
        </authorList>
    </citation>
    <scope>NUCLEOTIDE SEQUENCE [LARGE SCALE GENOMIC DNA]</scope>
    <source>
        <strain evidence="4 5">NCTC10951</strain>
    </source>
</reference>
<keyword evidence="1" id="KW-0285">Flavoprotein</keyword>
<keyword evidence="2" id="KW-0288">FMN</keyword>
<dbReference type="InterPro" id="IPR013785">
    <property type="entry name" value="Aldolase_TIM"/>
</dbReference>
<keyword evidence="3 4" id="KW-0560">Oxidoreductase</keyword>
<gene>
    <name evidence="4" type="ORF">NCTC10951_02801</name>
</gene>
<name>A0A448PPI6_ACTVI</name>
<dbReference type="Pfam" id="PF03060">
    <property type="entry name" value="NMO"/>
    <property type="match status" value="1"/>
</dbReference>
<protein>
    <submittedName>
        <fullName evidence="4">Nitronate monooxygenase</fullName>
        <ecNumber evidence="4">1.13.12.16</ecNumber>
    </submittedName>
</protein>
<proteinExistence type="predicted"/>
<evidence type="ECO:0000256" key="1">
    <source>
        <dbReference type="ARBA" id="ARBA00022630"/>
    </source>
</evidence>
<evidence type="ECO:0000313" key="4">
    <source>
        <dbReference type="EMBL" id="VEI18604.1"/>
    </source>
</evidence>
<dbReference type="InterPro" id="IPR004136">
    <property type="entry name" value="NMO"/>
</dbReference>
<evidence type="ECO:0000256" key="3">
    <source>
        <dbReference type="ARBA" id="ARBA00023002"/>
    </source>
</evidence>
<dbReference type="GO" id="GO:0018580">
    <property type="term" value="F:nitronate monooxygenase activity"/>
    <property type="evidence" value="ECO:0007669"/>
    <property type="project" value="UniProtKB-EC"/>
</dbReference>
<dbReference type="EC" id="1.13.12.16" evidence="4"/>
<organism evidence="4 5">
    <name type="scientific">Actinomyces viscosus</name>
    <dbReference type="NCBI Taxonomy" id="1656"/>
    <lineage>
        <taxon>Bacteria</taxon>
        <taxon>Bacillati</taxon>
        <taxon>Actinomycetota</taxon>
        <taxon>Actinomycetes</taxon>
        <taxon>Actinomycetales</taxon>
        <taxon>Actinomycetaceae</taxon>
        <taxon>Actinomyces</taxon>
    </lineage>
</organism>
<dbReference type="RefSeq" id="WP_126415123.1">
    <property type="nucleotide sequence ID" value="NZ_JASPER010000052.1"/>
</dbReference>
<dbReference type="EMBL" id="LR134477">
    <property type="protein sequence ID" value="VEI18604.1"/>
    <property type="molecule type" value="Genomic_DNA"/>
</dbReference>
<evidence type="ECO:0000313" key="5">
    <source>
        <dbReference type="Proteomes" id="UP000268658"/>
    </source>
</evidence>
<dbReference type="Proteomes" id="UP000268658">
    <property type="component" value="Chromosome"/>
</dbReference>
<dbReference type="OrthoDB" id="9778912at2"/>
<dbReference type="AlphaFoldDB" id="A0A448PPI6"/>
<dbReference type="PANTHER" id="PTHR32332">
    <property type="entry name" value="2-NITROPROPANE DIOXYGENASE"/>
    <property type="match status" value="1"/>
</dbReference>
<dbReference type="PANTHER" id="PTHR32332:SF20">
    <property type="entry name" value="2-NITROPROPANE DIOXYGENASE-LIKE PROTEIN"/>
    <property type="match status" value="1"/>
</dbReference>
<dbReference type="KEGG" id="avc:NCTC10951_02801"/>
<keyword evidence="4" id="KW-0503">Monooxygenase</keyword>